<gene>
    <name evidence="7" type="ORF">B4U80_12685</name>
</gene>
<dbReference type="InterPro" id="IPR043203">
    <property type="entry name" value="VGCC_Ca_Na"/>
</dbReference>
<comment type="caution">
    <text evidence="7">The sequence shown here is derived from an EMBL/GenBank/DDBJ whole genome shotgun (WGS) entry which is preliminary data.</text>
</comment>
<evidence type="ECO:0000256" key="3">
    <source>
        <dbReference type="ARBA" id="ARBA00022989"/>
    </source>
</evidence>
<feature type="transmembrane region" description="Helical" evidence="5">
    <location>
        <begin position="642"/>
        <end position="663"/>
    </location>
</feature>
<dbReference type="InterPro" id="IPR027359">
    <property type="entry name" value="Volt_channel_dom_sf"/>
</dbReference>
<keyword evidence="3 5" id="KW-1133">Transmembrane helix</keyword>
<feature type="transmembrane region" description="Helical" evidence="5">
    <location>
        <begin position="551"/>
        <end position="572"/>
    </location>
</feature>
<name>A0A443SQX0_9ACAR</name>
<dbReference type="OrthoDB" id="431720at2759"/>
<organism evidence="7 8">
    <name type="scientific">Leptotrombidium deliense</name>
    <dbReference type="NCBI Taxonomy" id="299467"/>
    <lineage>
        <taxon>Eukaryota</taxon>
        <taxon>Metazoa</taxon>
        <taxon>Ecdysozoa</taxon>
        <taxon>Arthropoda</taxon>
        <taxon>Chelicerata</taxon>
        <taxon>Arachnida</taxon>
        <taxon>Acari</taxon>
        <taxon>Acariformes</taxon>
        <taxon>Trombidiformes</taxon>
        <taxon>Prostigmata</taxon>
        <taxon>Anystina</taxon>
        <taxon>Parasitengona</taxon>
        <taxon>Trombiculoidea</taxon>
        <taxon>Trombiculidae</taxon>
        <taxon>Leptotrombidium</taxon>
    </lineage>
</organism>
<dbReference type="AlphaFoldDB" id="A0A443SQX0"/>
<evidence type="ECO:0000256" key="4">
    <source>
        <dbReference type="ARBA" id="ARBA00023136"/>
    </source>
</evidence>
<feature type="domain" description="Ion transport" evidence="6">
    <location>
        <begin position="744"/>
        <end position="1001"/>
    </location>
</feature>
<reference evidence="7 8" key="1">
    <citation type="journal article" date="2018" name="Gigascience">
        <title>Genomes of trombidid mites reveal novel predicted allergens and laterally-transferred genes associated with secondary metabolism.</title>
        <authorList>
            <person name="Dong X."/>
            <person name="Chaisiri K."/>
            <person name="Xia D."/>
            <person name="Armstrong S.D."/>
            <person name="Fang Y."/>
            <person name="Donnelly M.J."/>
            <person name="Kadowaki T."/>
            <person name="McGarry J.W."/>
            <person name="Darby A.C."/>
            <person name="Makepeace B.L."/>
        </authorList>
    </citation>
    <scope>NUCLEOTIDE SEQUENCE [LARGE SCALE GENOMIC DNA]</scope>
    <source>
        <strain evidence="7">UoL-UT</strain>
    </source>
</reference>
<feature type="transmembrane region" description="Helical" evidence="5">
    <location>
        <begin position="811"/>
        <end position="829"/>
    </location>
</feature>
<keyword evidence="2 5" id="KW-0812">Transmembrane</keyword>
<sequence length="1065" mass="124716">MEFGEETSEPDLGDENYTAEKSDKIVEEILSTWNFGGDWAENRFPYEKRAAYSYADGLIIEDIDISENNTCILVTKSLFGSTAFHRIPTNRSLCAFEISSGFRQFCMRLYYSRHYKLIRFLITLLQVVLTVYKHDVAALWFLLFFIADSVLASISRGLICHKQAYLRDYWNILDFGITLFELFKILSVLDLIYSFLYGIDIATVHNNVHDSGIGAPRLATNPEDKVYNFDLGLTRFARSLRFFRLMYTVKNLPFLLEFRLILRVFLSLFPKIFLLSILIVLILVIASIIFQTGYLGFIFCAITCLFGFFILSLILALIYDSYNEEIKRTPDVNNIHYFDGENEFPFDLETIETCEYNTLSEVSKKIDNKEFLHRYVTIARNDLPKNNYVEEDENGRFEEASRHSKSSLIDEFSEILRDMVSTRLMSAVINASIICQFLVLLNYRFYNERDRKNVLNSILETAETLISLNFVIEMMVKLIAFRLHFFNKFWNVFDLFVVLCSFINELDKIGVPVLPFLKYFRALRMFHFLMDLWSTMRSIVGLFAKCFKIVVTTFVVFCAIFIYFCIISYLLFETFRGSIDELDLLDISLGFDDVRKVIRTVFLMVVPSAWQEILQQLDYYLQRDPKTDEIIREPSYVQLIPYSFYVFIFFGYLFHLIFTDILIPQFFNELKVEHLEDAEVENQQNLNETWKSRKQKSILNFRKINVSTGDQQLNNIMKTGAFRYPMLILLWINLIIFDNPNQPKIYLLILLHVIFLLEFLLRIRAVGIHFIFYDEKTETYAWNSTIFVIDLVTISASIFDLTMRYFSNYNYTGSFYVSILVSLSCLRMIRHTDRLQLWFQILITNWKRMLNVILFCLFILSMYAIAGIQLFGGKLYFCEVTRGGGYSVRTSRRYLSDGTVWFACVEINSSISSKEDLSFTTERVYPFNFDDIFTGILTTLQMIYGDEIYETIGAFTSLSNLETGPQRNEFRNAWFFIVPVTLTGIVLDTLVFAVVSSNFDAKSQPEDSVWRLCKDESRLNTLLALDCIRRVKPWNTMFVPNETLSNVVYQLLNSKLYEYRLVIVN</sequence>
<feature type="transmembrane region" description="Helical" evidence="5">
    <location>
        <begin position="117"/>
        <end position="132"/>
    </location>
</feature>
<dbReference type="PANTHER" id="PTHR10037:SF62">
    <property type="entry name" value="SODIUM CHANNEL PROTEIN 60E"/>
    <property type="match status" value="1"/>
</dbReference>
<dbReference type="Gene3D" id="1.10.287.70">
    <property type="match status" value="2"/>
</dbReference>
<evidence type="ECO:0000313" key="7">
    <source>
        <dbReference type="EMBL" id="RWS29941.1"/>
    </source>
</evidence>
<dbReference type="PANTHER" id="PTHR10037">
    <property type="entry name" value="VOLTAGE-GATED CATION CHANNEL CALCIUM AND SODIUM"/>
    <property type="match status" value="1"/>
</dbReference>
<comment type="subcellular location">
    <subcellularLocation>
        <location evidence="1">Membrane</location>
        <topology evidence="1">Multi-pass membrane protein</topology>
    </subcellularLocation>
</comment>
<feature type="transmembrane region" description="Helical" evidence="5">
    <location>
        <begin position="489"/>
        <end position="506"/>
    </location>
</feature>
<feature type="transmembrane region" description="Helical" evidence="5">
    <location>
        <begin position="424"/>
        <end position="445"/>
    </location>
</feature>
<dbReference type="Gene3D" id="1.20.120.350">
    <property type="entry name" value="Voltage-gated potassium channels. Chain C"/>
    <property type="match status" value="2"/>
</dbReference>
<dbReference type="Pfam" id="PF00520">
    <property type="entry name" value="Ion_trans"/>
    <property type="match status" value="3"/>
</dbReference>
<feature type="transmembrane region" description="Helical" evidence="5">
    <location>
        <begin position="743"/>
        <end position="761"/>
    </location>
</feature>
<accession>A0A443SQX0</accession>
<feature type="transmembrane region" description="Helical" evidence="5">
    <location>
        <begin position="973"/>
        <end position="995"/>
    </location>
</feature>
<evidence type="ECO:0000256" key="1">
    <source>
        <dbReference type="ARBA" id="ARBA00004141"/>
    </source>
</evidence>
<keyword evidence="8" id="KW-1185">Reference proteome</keyword>
<feature type="domain" description="Ion transport" evidence="6">
    <location>
        <begin position="433"/>
        <end position="666"/>
    </location>
</feature>
<dbReference type="GO" id="GO:0005248">
    <property type="term" value="F:voltage-gated sodium channel activity"/>
    <property type="evidence" value="ECO:0007669"/>
    <property type="project" value="TreeGrafter"/>
</dbReference>
<evidence type="ECO:0000256" key="2">
    <source>
        <dbReference type="ARBA" id="ARBA00022692"/>
    </source>
</evidence>
<keyword evidence="4 5" id="KW-0472">Membrane</keyword>
<feature type="transmembrane region" description="Helical" evidence="5">
    <location>
        <begin position="850"/>
        <end position="871"/>
    </location>
</feature>
<dbReference type="GO" id="GO:0001518">
    <property type="term" value="C:voltage-gated sodium channel complex"/>
    <property type="evidence" value="ECO:0007669"/>
    <property type="project" value="TreeGrafter"/>
</dbReference>
<evidence type="ECO:0000256" key="5">
    <source>
        <dbReference type="SAM" id="Phobius"/>
    </source>
</evidence>
<feature type="transmembrane region" description="Helical" evidence="5">
    <location>
        <begin position="465"/>
        <end position="482"/>
    </location>
</feature>
<dbReference type="Proteomes" id="UP000288716">
    <property type="component" value="Unassembled WGS sequence"/>
</dbReference>
<feature type="transmembrane region" description="Helical" evidence="5">
    <location>
        <begin position="260"/>
        <end position="290"/>
    </location>
</feature>
<evidence type="ECO:0000259" key="6">
    <source>
        <dbReference type="Pfam" id="PF00520"/>
    </source>
</evidence>
<feature type="transmembrane region" description="Helical" evidence="5">
    <location>
        <begin position="721"/>
        <end position="737"/>
    </location>
</feature>
<feature type="transmembrane region" description="Helical" evidence="5">
    <location>
        <begin position="781"/>
        <end position="799"/>
    </location>
</feature>
<dbReference type="InterPro" id="IPR005821">
    <property type="entry name" value="Ion_trans_dom"/>
</dbReference>
<dbReference type="EMBL" id="NCKV01000708">
    <property type="protein sequence ID" value="RWS29941.1"/>
    <property type="molecule type" value="Genomic_DNA"/>
</dbReference>
<feature type="domain" description="Ion transport" evidence="6">
    <location>
        <begin position="136"/>
        <end position="292"/>
    </location>
</feature>
<dbReference type="SUPFAM" id="SSF81324">
    <property type="entry name" value="Voltage-gated potassium channels"/>
    <property type="match status" value="2"/>
</dbReference>
<dbReference type="STRING" id="299467.A0A443SQX0"/>
<protein>
    <submittedName>
        <fullName evidence="7">Voltage-dependent calcium channel type A subunit alpha-1-like protein</fullName>
    </submittedName>
</protein>
<feature type="transmembrane region" description="Helical" evidence="5">
    <location>
        <begin position="138"/>
        <end position="159"/>
    </location>
</feature>
<dbReference type="VEuPathDB" id="VectorBase:LDEU002100"/>
<proteinExistence type="predicted"/>
<feature type="transmembrane region" description="Helical" evidence="5">
    <location>
        <begin position="296"/>
        <end position="319"/>
    </location>
</feature>
<evidence type="ECO:0000313" key="8">
    <source>
        <dbReference type="Proteomes" id="UP000288716"/>
    </source>
</evidence>